<dbReference type="PANTHER" id="PTHR44846:SF1">
    <property type="entry name" value="MANNOSYL-D-GLYCERATE TRANSPORT_METABOLISM SYSTEM REPRESSOR MNGR-RELATED"/>
    <property type="match status" value="1"/>
</dbReference>
<evidence type="ECO:0000256" key="4">
    <source>
        <dbReference type="SAM" id="MobiDB-lite"/>
    </source>
</evidence>
<dbReference type="PRINTS" id="PR00035">
    <property type="entry name" value="HTHGNTR"/>
</dbReference>
<feature type="region of interest" description="Disordered" evidence="4">
    <location>
        <begin position="248"/>
        <end position="279"/>
    </location>
</feature>
<evidence type="ECO:0000313" key="6">
    <source>
        <dbReference type="EMBL" id="MFD1200426.1"/>
    </source>
</evidence>
<feature type="domain" description="HTH gntR-type" evidence="5">
    <location>
        <begin position="12"/>
        <end position="80"/>
    </location>
</feature>
<dbReference type="Gene3D" id="3.40.1410.10">
    <property type="entry name" value="Chorismate lyase-like"/>
    <property type="match status" value="1"/>
</dbReference>
<dbReference type="InterPro" id="IPR011663">
    <property type="entry name" value="UTRA"/>
</dbReference>
<dbReference type="EMBL" id="JBHTLY010000001">
    <property type="protein sequence ID" value="MFD1200426.1"/>
    <property type="molecule type" value="Genomic_DNA"/>
</dbReference>
<evidence type="ECO:0000256" key="2">
    <source>
        <dbReference type="ARBA" id="ARBA00023125"/>
    </source>
</evidence>
<dbReference type="CDD" id="cd07377">
    <property type="entry name" value="WHTH_GntR"/>
    <property type="match status" value="1"/>
</dbReference>
<reference evidence="7" key="1">
    <citation type="journal article" date="2019" name="Int. J. Syst. Evol. Microbiol.">
        <title>The Global Catalogue of Microorganisms (GCM) 10K type strain sequencing project: providing services to taxonomists for standard genome sequencing and annotation.</title>
        <authorList>
            <consortium name="The Broad Institute Genomics Platform"/>
            <consortium name="The Broad Institute Genome Sequencing Center for Infectious Disease"/>
            <person name="Wu L."/>
            <person name="Ma J."/>
        </authorList>
    </citation>
    <scope>NUCLEOTIDE SEQUENCE [LARGE SCALE GENOMIC DNA]</scope>
    <source>
        <strain evidence="7">CCUG 50213</strain>
    </source>
</reference>
<dbReference type="InterPro" id="IPR036388">
    <property type="entry name" value="WH-like_DNA-bd_sf"/>
</dbReference>
<dbReference type="Gene3D" id="1.10.10.10">
    <property type="entry name" value="Winged helix-like DNA-binding domain superfamily/Winged helix DNA-binding domain"/>
    <property type="match status" value="1"/>
</dbReference>
<organism evidence="6 7">
    <name type="scientific">Leucobacter albus</name>
    <dbReference type="NCBI Taxonomy" id="272210"/>
    <lineage>
        <taxon>Bacteria</taxon>
        <taxon>Bacillati</taxon>
        <taxon>Actinomycetota</taxon>
        <taxon>Actinomycetes</taxon>
        <taxon>Micrococcales</taxon>
        <taxon>Microbacteriaceae</taxon>
        <taxon>Leucobacter</taxon>
    </lineage>
</organism>
<feature type="compositionally biased region" description="Polar residues" evidence="4">
    <location>
        <begin position="248"/>
        <end position="263"/>
    </location>
</feature>
<accession>A0ABW3TI77</accession>
<dbReference type="Pfam" id="PF00392">
    <property type="entry name" value="GntR"/>
    <property type="match status" value="1"/>
</dbReference>
<dbReference type="SUPFAM" id="SSF64288">
    <property type="entry name" value="Chorismate lyase-like"/>
    <property type="match status" value="1"/>
</dbReference>
<evidence type="ECO:0000256" key="3">
    <source>
        <dbReference type="ARBA" id="ARBA00023163"/>
    </source>
</evidence>
<dbReference type="PROSITE" id="PS50949">
    <property type="entry name" value="HTH_GNTR"/>
    <property type="match status" value="1"/>
</dbReference>
<keyword evidence="1" id="KW-0805">Transcription regulation</keyword>
<sequence length="279" mass="30207">MLFELDNTRGAPPLYMQLANALEAHIVGANLAPGTKLPSEPTLAAENNLSRATILKAFELLVDRGLVSRRQGKGTFVRSRPMERNLPELGSFSEHIGNLGLRPGSVLLDYAVFAPDAPQRPSSAFPVSFPIVMIERLRTVGGTPVGLQRLIVPEHVAQKADLTEVAAAQPDFSFYRALREAGLQLAAGEETLRAINAEPLEAEQLAVDPGAALIEVDRHSRDSSGQLLEHVRARYLGTHYLYRVTLTHPSNGGSHEQNSTTALRTGGGYAHRADGVRPE</sequence>
<dbReference type="SMART" id="SM00345">
    <property type="entry name" value="HTH_GNTR"/>
    <property type="match status" value="1"/>
</dbReference>
<dbReference type="InterPro" id="IPR000524">
    <property type="entry name" value="Tscrpt_reg_HTH_GntR"/>
</dbReference>
<evidence type="ECO:0000256" key="1">
    <source>
        <dbReference type="ARBA" id="ARBA00023015"/>
    </source>
</evidence>
<dbReference type="InterPro" id="IPR050679">
    <property type="entry name" value="Bact_HTH_transcr_reg"/>
</dbReference>
<dbReference type="InterPro" id="IPR036390">
    <property type="entry name" value="WH_DNA-bd_sf"/>
</dbReference>
<dbReference type="SMART" id="SM00866">
    <property type="entry name" value="UTRA"/>
    <property type="match status" value="1"/>
</dbReference>
<dbReference type="Pfam" id="PF07702">
    <property type="entry name" value="UTRA"/>
    <property type="match status" value="1"/>
</dbReference>
<name>A0ABW3TI77_9MICO</name>
<proteinExistence type="predicted"/>
<evidence type="ECO:0000259" key="5">
    <source>
        <dbReference type="PROSITE" id="PS50949"/>
    </source>
</evidence>
<dbReference type="SUPFAM" id="SSF46785">
    <property type="entry name" value="Winged helix' DNA-binding domain"/>
    <property type="match status" value="1"/>
</dbReference>
<protein>
    <submittedName>
        <fullName evidence="6">GntR family transcriptional regulator</fullName>
    </submittedName>
</protein>
<keyword evidence="3" id="KW-0804">Transcription</keyword>
<dbReference type="Proteomes" id="UP001597181">
    <property type="component" value="Unassembled WGS sequence"/>
</dbReference>
<keyword evidence="2" id="KW-0238">DNA-binding</keyword>
<dbReference type="PANTHER" id="PTHR44846">
    <property type="entry name" value="MANNOSYL-D-GLYCERATE TRANSPORT/METABOLISM SYSTEM REPRESSOR MNGR-RELATED"/>
    <property type="match status" value="1"/>
</dbReference>
<dbReference type="InterPro" id="IPR028978">
    <property type="entry name" value="Chorismate_lyase_/UTRA_dom_sf"/>
</dbReference>
<keyword evidence="7" id="KW-1185">Reference proteome</keyword>
<comment type="caution">
    <text evidence="6">The sequence shown here is derived from an EMBL/GenBank/DDBJ whole genome shotgun (WGS) entry which is preliminary data.</text>
</comment>
<evidence type="ECO:0000313" key="7">
    <source>
        <dbReference type="Proteomes" id="UP001597181"/>
    </source>
</evidence>
<dbReference type="RefSeq" id="WP_343958618.1">
    <property type="nucleotide sequence ID" value="NZ_BAAAKZ010000003.1"/>
</dbReference>
<gene>
    <name evidence="6" type="ORF">ACFQ3U_00770</name>
</gene>